<dbReference type="EMBL" id="UFXZ01000001">
    <property type="protein sequence ID" value="STC86019.1"/>
    <property type="molecule type" value="Genomic_DNA"/>
</dbReference>
<organism evidence="2 3">
    <name type="scientific">Edwardsiella hoshinae</name>
    <dbReference type="NCBI Taxonomy" id="93378"/>
    <lineage>
        <taxon>Bacteria</taxon>
        <taxon>Pseudomonadati</taxon>
        <taxon>Pseudomonadota</taxon>
        <taxon>Gammaproteobacteria</taxon>
        <taxon>Enterobacterales</taxon>
        <taxon>Hafniaceae</taxon>
        <taxon>Edwardsiella</taxon>
    </lineage>
</organism>
<dbReference type="GO" id="GO:0007155">
    <property type="term" value="P:cell adhesion"/>
    <property type="evidence" value="ECO:0007669"/>
    <property type="project" value="InterPro"/>
</dbReference>
<feature type="signal peptide" evidence="1">
    <location>
        <begin position="1"/>
        <end position="24"/>
    </location>
</feature>
<dbReference type="InterPro" id="IPR036937">
    <property type="entry name" value="Adhesion_dom_fimbrial_sf"/>
</dbReference>
<sequence>MKKTIIASMVSLAAISMFASYATAATGQVKFLGAVTATTCALTPTVSGSGNSIIQLPDAATNGAGTPVTFTLKADATSGCTGLTAAQTATISWMGDLNNKGFMNQGGSATDAWVKLTTVNSKTTPQQDITSANQSTDFGGDTIKTDGAQFKAVLNGGATAGDFRSVAAFAVAYK</sequence>
<dbReference type="RefSeq" id="WP_115314474.1">
    <property type="nucleotide sequence ID" value="NZ_CP065626.1"/>
</dbReference>
<dbReference type="GO" id="GO:0009289">
    <property type="term" value="C:pilus"/>
    <property type="evidence" value="ECO:0007669"/>
    <property type="project" value="InterPro"/>
</dbReference>
<evidence type="ECO:0000256" key="1">
    <source>
        <dbReference type="SAM" id="SignalP"/>
    </source>
</evidence>
<dbReference type="Gene3D" id="2.60.40.1090">
    <property type="entry name" value="Fimbrial-type adhesion domain"/>
    <property type="match status" value="1"/>
</dbReference>
<evidence type="ECO:0000313" key="2">
    <source>
        <dbReference type="EMBL" id="STC86019.1"/>
    </source>
</evidence>
<dbReference type="InterPro" id="IPR008966">
    <property type="entry name" value="Adhesion_dom_sf"/>
</dbReference>
<protein>
    <submittedName>
        <fullName evidence="2">Fimbrial protein PefA</fullName>
    </submittedName>
</protein>
<gene>
    <name evidence="2" type="ORF">NCTC12121_01050</name>
</gene>
<keyword evidence="1" id="KW-0732">Signal</keyword>
<evidence type="ECO:0000313" key="3">
    <source>
        <dbReference type="Proteomes" id="UP000255248"/>
    </source>
</evidence>
<reference evidence="2 3" key="1">
    <citation type="submission" date="2018-06" db="EMBL/GenBank/DDBJ databases">
        <authorList>
            <consortium name="Pathogen Informatics"/>
            <person name="Doyle S."/>
        </authorList>
    </citation>
    <scope>NUCLEOTIDE SEQUENCE [LARGE SCALE GENOMIC DNA]</scope>
    <source>
        <strain evidence="2 3">NCTC12121</strain>
    </source>
</reference>
<dbReference type="OrthoDB" id="6464107at2"/>
<name>A0A376DAJ7_9GAMM</name>
<feature type="chain" id="PRO_5016862530" evidence="1">
    <location>
        <begin position="25"/>
        <end position="174"/>
    </location>
</feature>
<dbReference type="Proteomes" id="UP000255248">
    <property type="component" value="Unassembled WGS sequence"/>
</dbReference>
<dbReference type="SUPFAM" id="SSF49401">
    <property type="entry name" value="Bacterial adhesins"/>
    <property type="match status" value="1"/>
</dbReference>
<dbReference type="AlphaFoldDB" id="A0A376DAJ7"/>
<accession>A0A376DAJ7</accession>
<proteinExistence type="predicted"/>